<evidence type="ECO:0000313" key="1">
    <source>
        <dbReference type="EMBL" id="CAI9531559.1"/>
    </source>
</evidence>
<organism evidence="1 2">
    <name type="scientific">Staurois parvus</name>
    <dbReference type="NCBI Taxonomy" id="386267"/>
    <lineage>
        <taxon>Eukaryota</taxon>
        <taxon>Metazoa</taxon>
        <taxon>Chordata</taxon>
        <taxon>Craniata</taxon>
        <taxon>Vertebrata</taxon>
        <taxon>Euteleostomi</taxon>
        <taxon>Amphibia</taxon>
        <taxon>Batrachia</taxon>
        <taxon>Anura</taxon>
        <taxon>Neobatrachia</taxon>
        <taxon>Ranoidea</taxon>
        <taxon>Ranidae</taxon>
        <taxon>Staurois</taxon>
    </lineage>
</organism>
<proteinExistence type="predicted"/>
<dbReference type="Proteomes" id="UP001162483">
    <property type="component" value="Unassembled WGS sequence"/>
</dbReference>
<comment type="caution">
    <text evidence="1">The sequence shown here is derived from an EMBL/GenBank/DDBJ whole genome shotgun (WGS) entry which is preliminary data.</text>
</comment>
<name>A0ABN9A6B8_9NEOB</name>
<protein>
    <submittedName>
        <fullName evidence="1">Uncharacterized protein</fullName>
    </submittedName>
</protein>
<reference evidence="1" key="1">
    <citation type="submission" date="2023-05" db="EMBL/GenBank/DDBJ databases">
        <authorList>
            <person name="Stuckert A."/>
        </authorList>
    </citation>
    <scope>NUCLEOTIDE SEQUENCE</scope>
</reference>
<sequence>MSCQSAPGPCINVLLIALSAEFKKSSSSHPSAAHFHRSLCVL</sequence>
<keyword evidence="2" id="KW-1185">Reference proteome</keyword>
<gene>
    <name evidence="1" type="ORF">SPARVUS_LOCUS28150</name>
</gene>
<accession>A0ABN9A6B8</accession>
<dbReference type="EMBL" id="CATNWA010000008">
    <property type="protein sequence ID" value="CAI9531559.1"/>
    <property type="molecule type" value="Genomic_DNA"/>
</dbReference>
<evidence type="ECO:0000313" key="2">
    <source>
        <dbReference type="Proteomes" id="UP001162483"/>
    </source>
</evidence>